<reference evidence="1" key="1">
    <citation type="submission" date="2020-05" db="EMBL/GenBank/DDBJ databases">
        <authorList>
            <person name="Zhu T."/>
            <person name="Keshari N."/>
            <person name="Lu X."/>
        </authorList>
    </citation>
    <scope>NUCLEOTIDE SEQUENCE</scope>
    <source>
        <strain evidence="1">NK1-12</strain>
    </source>
</reference>
<name>A0AA96WB34_9CYAN</name>
<organism evidence="1">
    <name type="scientific">Leptolyngbya sp. NK1-12</name>
    <dbReference type="NCBI Taxonomy" id="2547451"/>
    <lineage>
        <taxon>Bacteria</taxon>
        <taxon>Bacillati</taxon>
        <taxon>Cyanobacteriota</taxon>
        <taxon>Cyanophyceae</taxon>
        <taxon>Leptolyngbyales</taxon>
        <taxon>Leptolyngbyaceae</taxon>
        <taxon>Leptolyngbya group</taxon>
        <taxon>Leptolyngbya</taxon>
    </lineage>
</organism>
<evidence type="ECO:0000313" key="1">
    <source>
        <dbReference type="EMBL" id="WNZ23092.1"/>
    </source>
</evidence>
<accession>A0AA96WB34</accession>
<proteinExistence type="predicted"/>
<dbReference type="AlphaFoldDB" id="A0AA96WB34"/>
<sequence>MSDTDQSVQVTVLIPKDVYRQVTETAAGEQRQIEDFLGILIAEGLASHVTVRQIMETVSAQYRDRLKLTGHLGQPPNEVLQHLQDLREQIADELYPD</sequence>
<dbReference type="EMBL" id="CP053586">
    <property type="protein sequence ID" value="WNZ23092.1"/>
    <property type="molecule type" value="Genomic_DNA"/>
</dbReference>
<protein>
    <submittedName>
        <fullName evidence="1">Uncharacterized protein</fullName>
    </submittedName>
</protein>
<dbReference type="RefSeq" id="WP_316434670.1">
    <property type="nucleotide sequence ID" value="NZ_CP053586.1"/>
</dbReference>
<gene>
    <name evidence="1" type="ORF">HJG54_09615</name>
</gene>